<keyword evidence="3 9" id="KW-0863">Zinc-finger</keyword>
<dbReference type="PROSITE" id="PS00028">
    <property type="entry name" value="ZINC_FINGER_C2H2_1"/>
    <property type="match status" value="6"/>
</dbReference>
<feature type="domain" description="C2H2-type" evidence="11">
    <location>
        <begin position="369"/>
        <end position="396"/>
    </location>
</feature>
<dbReference type="InterPro" id="IPR036236">
    <property type="entry name" value="Znf_C2H2_sf"/>
</dbReference>
<gene>
    <name evidence="12" type="ORF">XNOV1_A038309</name>
</gene>
<feature type="domain" description="C2H2-type" evidence="11">
    <location>
        <begin position="452"/>
        <end position="479"/>
    </location>
</feature>
<evidence type="ECO:0000256" key="5">
    <source>
        <dbReference type="ARBA" id="ARBA00023015"/>
    </source>
</evidence>
<dbReference type="FunFam" id="3.30.160.60:FF:000630">
    <property type="entry name" value="Zinc finger protein 180"/>
    <property type="match status" value="1"/>
</dbReference>
<dbReference type="SMART" id="SM00355">
    <property type="entry name" value="ZnF_C2H2"/>
    <property type="match status" value="6"/>
</dbReference>
<feature type="region of interest" description="Disordered" evidence="10">
    <location>
        <begin position="78"/>
        <end position="175"/>
    </location>
</feature>
<feature type="region of interest" description="Disordered" evidence="10">
    <location>
        <begin position="191"/>
        <end position="310"/>
    </location>
</feature>
<dbReference type="InterPro" id="IPR013087">
    <property type="entry name" value="Znf_C2H2_type"/>
</dbReference>
<keyword evidence="5" id="KW-0805">Transcription regulation</keyword>
<dbReference type="PROSITE" id="PS50157">
    <property type="entry name" value="ZINC_FINGER_C2H2_2"/>
    <property type="match status" value="6"/>
</dbReference>
<dbReference type="EMBL" id="OY660884">
    <property type="protein sequence ID" value="CAJ1082828.1"/>
    <property type="molecule type" value="Genomic_DNA"/>
</dbReference>
<dbReference type="SUPFAM" id="SSF57667">
    <property type="entry name" value="beta-beta-alpha zinc fingers"/>
    <property type="match status" value="3"/>
</dbReference>
<feature type="compositionally biased region" description="Basic and acidic residues" evidence="10">
    <location>
        <begin position="199"/>
        <end position="221"/>
    </location>
</feature>
<dbReference type="PANTHER" id="PTHR24379">
    <property type="entry name" value="KRAB AND ZINC FINGER DOMAIN-CONTAINING"/>
    <property type="match status" value="1"/>
</dbReference>
<dbReference type="GO" id="GO:0003677">
    <property type="term" value="F:DNA binding"/>
    <property type="evidence" value="ECO:0007669"/>
    <property type="project" value="UniProtKB-KW"/>
</dbReference>
<feature type="domain" description="C2H2-type" evidence="11">
    <location>
        <begin position="397"/>
        <end position="424"/>
    </location>
</feature>
<keyword evidence="7" id="KW-0804">Transcription</keyword>
<keyword evidence="8" id="KW-0539">Nucleus</keyword>
<evidence type="ECO:0000256" key="4">
    <source>
        <dbReference type="ARBA" id="ARBA00022833"/>
    </source>
</evidence>
<feature type="domain" description="C2H2-type" evidence="11">
    <location>
        <begin position="424"/>
        <end position="451"/>
    </location>
</feature>
<keyword evidence="4" id="KW-0862">Zinc</keyword>
<evidence type="ECO:0000256" key="6">
    <source>
        <dbReference type="ARBA" id="ARBA00023125"/>
    </source>
</evidence>
<name>A0AAV1HAE9_XYRNO</name>
<feature type="compositionally biased region" description="Acidic residues" evidence="10">
    <location>
        <begin position="239"/>
        <end position="266"/>
    </location>
</feature>
<organism evidence="12 13">
    <name type="scientific">Xyrichtys novacula</name>
    <name type="common">Pearly razorfish</name>
    <name type="synonym">Hemipteronotus novacula</name>
    <dbReference type="NCBI Taxonomy" id="13765"/>
    <lineage>
        <taxon>Eukaryota</taxon>
        <taxon>Metazoa</taxon>
        <taxon>Chordata</taxon>
        <taxon>Craniata</taxon>
        <taxon>Vertebrata</taxon>
        <taxon>Euteleostomi</taxon>
        <taxon>Actinopterygii</taxon>
        <taxon>Neopterygii</taxon>
        <taxon>Teleostei</taxon>
        <taxon>Neoteleostei</taxon>
        <taxon>Acanthomorphata</taxon>
        <taxon>Eupercaria</taxon>
        <taxon>Labriformes</taxon>
        <taxon>Labridae</taxon>
        <taxon>Xyrichtys</taxon>
    </lineage>
</organism>
<proteinExistence type="predicted"/>
<evidence type="ECO:0000313" key="13">
    <source>
        <dbReference type="Proteomes" id="UP001178508"/>
    </source>
</evidence>
<evidence type="ECO:0000256" key="3">
    <source>
        <dbReference type="ARBA" id="ARBA00022771"/>
    </source>
</evidence>
<feature type="compositionally biased region" description="Basic and acidic residues" evidence="10">
    <location>
        <begin position="92"/>
        <end position="110"/>
    </location>
</feature>
<feature type="domain" description="C2H2-type" evidence="11">
    <location>
        <begin position="341"/>
        <end position="368"/>
    </location>
</feature>
<feature type="domain" description="C2H2-type" evidence="11">
    <location>
        <begin position="312"/>
        <end position="340"/>
    </location>
</feature>
<dbReference type="Proteomes" id="UP001178508">
    <property type="component" value="Chromosome 21"/>
</dbReference>
<dbReference type="PANTHER" id="PTHR24379:SF121">
    <property type="entry name" value="C2H2-TYPE DOMAIN-CONTAINING PROTEIN"/>
    <property type="match status" value="1"/>
</dbReference>
<feature type="compositionally biased region" description="Acidic residues" evidence="10">
    <location>
        <begin position="81"/>
        <end position="91"/>
    </location>
</feature>
<accession>A0AAV1HAE9</accession>
<feature type="compositionally biased region" description="Polar residues" evidence="10">
    <location>
        <begin position="146"/>
        <end position="156"/>
    </location>
</feature>
<dbReference type="GO" id="GO:0008270">
    <property type="term" value="F:zinc ion binding"/>
    <property type="evidence" value="ECO:0007669"/>
    <property type="project" value="UniProtKB-KW"/>
</dbReference>
<keyword evidence="1" id="KW-0479">Metal-binding</keyword>
<evidence type="ECO:0000256" key="9">
    <source>
        <dbReference type="PROSITE-ProRule" id="PRU00042"/>
    </source>
</evidence>
<reference evidence="12" key="1">
    <citation type="submission" date="2023-08" db="EMBL/GenBank/DDBJ databases">
        <authorList>
            <person name="Alioto T."/>
            <person name="Alioto T."/>
            <person name="Gomez Garrido J."/>
        </authorList>
    </citation>
    <scope>NUCLEOTIDE SEQUENCE</scope>
</reference>
<evidence type="ECO:0000256" key="2">
    <source>
        <dbReference type="ARBA" id="ARBA00022737"/>
    </source>
</evidence>
<evidence type="ECO:0000313" key="12">
    <source>
        <dbReference type="EMBL" id="CAJ1082828.1"/>
    </source>
</evidence>
<keyword evidence="13" id="KW-1185">Reference proteome</keyword>
<evidence type="ECO:0000256" key="7">
    <source>
        <dbReference type="ARBA" id="ARBA00023163"/>
    </source>
</evidence>
<dbReference type="Gene3D" id="3.30.160.60">
    <property type="entry name" value="Classic Zinc Finger"/>
    <property type="match status" value="6"/>
</dbReference>
<feature type="compositionally biased region" description="Basic and acidic residues" evidence="10">
    <location>
        <begin position="157"/>
        <end position="175"/>
    </location>
</feature>
<dbReference type="FunFam" id="3.30.160.60:FF:001485">
    <property type="entry name" value="Krueppel-related zinc finger protein"/>
    <property type="match status" value="1"/>
</dbReference>
<dbReference type="Pfam" id="PF00096">
    <property type="entry name" value="zf-C2H2"/>
    <property type="match status" value="2"/>
</dbReference>
<evidence type="ECO:0000259" key="11">
    <source>
        <dbReference type="PROSITE" id="PS50157"/>
    </source>
</evidence>
<keyword evidence="6" id="KW-0238">DNA-binding</keyword>
<protein>
    <submittedName>
        <fullName evidence="12">Gastrula zinc finger protein XlCGF57.1-like</fullName>
    </submittedName>
</protein>
<evidence type="ECO:0000256" key="1">
    <source>
        <dbReference type="ARBA" id="ARBA00022723"/>
    </source>
</evidence>
<evidence type="ECO:0000256" key="8">
    <source>
        <dbReference type="ARBA" id="ARBA00023242"/>
    </source>
</evidence>
<dbReference type="AlphaFoldDB" id="A0AAV1HAE9"/>
<evidence type="ECO:0000256" key="10">
    <source>
        <dbReference type="SAM" id="MobiDB-lite"/>
    </source>
</evidence>
<sequence length="652" mass="74587">MWGNEIMSKVQELRVFVNQRLSAAAEEIFELFERTILEYEEKLCGSKENQHKLVEAVFNPEVRLNRADIQQLLVSKMEVSSELEENPDQEEPDKPPHIQEEWEGPQHEGVKAAGNSTSTSASVPVKTDEDEEKPPSPQLHPGVQQLLLSETVTPPHQQDRTPTRDQKDPLKQLIKEEQYEQVGLWISQEGQQLQGAEEAEIKFASHPDALKGDEVYEEEKPQTSQLHKNQTEEDRNTEADNEDCGELEETGDSSDSDTDDSGDWEETREPQSGSDPQQNREVSDSNIGEASEDVSGGAACARGNPKTSDKAYTCKVCGKTYQQEWYYKKHFSRVHPDGKYFPCLVCKRTFHRPNRVVIHMRKHTGEKPFKCSYCELAFSSKFNLKAHVTVHTGEQLFSCPVCQKCYRYRGSLDKHKQAHTGLAPTCSFCQISFPTKKKYYNHLRIHAREKPFRCSICDKSFSKKDTLDCHLTIHKKEKLFYCGVCHKNYTMGYGKRHKCRVKIINLAKKHKCKVKKVQCNACNKSFTPFWAKKHKCKVKEASRPKRVWCNACSRNFTPYWAEKHNCKGRKVKTREVTGGGSNLSTQQEPSELHEEVLDPVQSLYQHVMFSGQKIMEQLQAGAFIPSMNHESAETTSFGSWYPGSTESYTNIK</sequence>
<feature type="compositionally biased region" description="Basic and acidic residues" evidence="10">
    <location>
        <begin position="229"/>
        <end position="238"/>
    </location>
</feature>
<feature type="compositionally biased region" description="Polar residues" evidence="10">
    <location>
        <begin position="270"/>
        <end position="288"/>
    </location>
</feature>
<keyword evidence="2" id="KW-0677">Repeat</keyword>